<organism evidence="1 2">
    <name type="scientific">Aspergillus udagawae</name>
    <dbReference type="NCBI Taxonomy" id="91492"/>
    <lineage>
        <taxon>Eukaryota</taxon>
        <taxon>Fungi</taxon>
        <taxon>Dikarya</taxon>
        <taxon>Ascomycota</taxon>
        <taxon>Pezizomycotina</taxon>
        <taxon>Eurotiomycetes</taxon>
        <taxon>Eurotiomycetidae</taxon>
        <taxon>Eurotiales</taxon>
        <taxon>Aspergillaceae</taxon>
        <taxon>Aspergillus</taxon>
        <taxon>Aspergillus subgen. Fumigati</taxon>
    </lineage>
</organism>
<dbReference type="EMBL" id="BBXM02000003">
    <property type="protein sequence ID" value="GIC87876.1"/>
    <property type="molecule type" value="Genomic_DNA"/>
</dbReference>
<evidence type="ECO:0000313" key="1">
    <source>
        <dbReference type="EMBL" id="GIC87876.1"/>
    </source>
</evidence>
<dbReference type="RefSeq" id="XP_043145142.1">
    <property type="nucleotide sequence ID" value="XM_043289207.1"/>
</dbReference>
<protein>
    <submittedName>
        <fullName evidence="1">Uncharacterized protein</fullName>
    </submittedName>
</protein>
<comment type="caution">
    <text evidence="1">The sequence shown here is derived from an EMBL/GenBank/DDBJ whole genome shotgun (WGS) entry which is preliminary data.</text>
</comment>
<reference evidence="1" key="1">
    <citation type="journal article" date="2015" name="Genome Announc.">
        <title>Draft Genome Sequence of the Pathogenic Filamentous Fungus Aspergillus udagawae Strain IFM 46973T.</title>
        <authorList>
            <person name="Kusuya Y."/>
            <person name="Takahashi-Nakaguchi A."/>
            <person name="Takahashi H."/>
            <person name="Yaguchi T."/>
        </authorList>
    </citation>
    <scope>NUCLEOTIDE SEQUENCE</scope>
    <source>
        <strain evidence="1">IFM 46973</strain>
    </source>
</reference>
<gene>
    <name evidence="1" type="ORF">Aud_004267</name>
</gene>
<dbReference type="Proteomes" id="UP000036893">
    <property type="component" value="Unassembled WGS sequence"/>
</dbReference>
<dbReference type="GeneID" id="66991743"/>
<dbReference type="AlphaFoldDB" id="A0A8E0QRT9"/>
<name>A0A8E0QRT9_9EURO</name>
<reference evidence="1" key="2">
    <citation type="submission" date="2021-01" db="EMBL/GenBank/DDBJ databases">
        <title>Pan-genome distribution and transcriptional activeness of fungal secondary metabolism genes in Aspergillus section Fumigati.</title>
        <authorList>
            <person name="Takahashi H."/>
            <person name="Umemura M."/>
            <person name="Ninomiya A."/>
            <person name="Kusuya Y."/>
            <person name="Urayama S."/>
            <person name="Shimizu M."/>
            <person name="Watanabe A."/>
            <person name="Kamei K."/>
            <person name="Yaguchi T."/>
            <person name="Hagiwara D."/>
        </authorList>
    </citation>
    <scope>NUCLEOTIDE SEQUENCE</scope>
    <source>
        <strain evidence="1">IFM 46973</strain>
    </source>
</reference>
<evidence type="ECO:0000313" key="2">
    <source>
        <dbReference type="Proteomes" id="UP000036893"/>
    </source>
</evidence>
<proteinExistence type="predicted"/>
<sequence>MIFTDLIKRYRHAQTQHAQTQKTLAKLKEKAAKDRIWEPTMANTCQMRIGIYEREQTKGFAILHRIKALETLSAKETGKSDGDGSDPPPYTSTTIDKEISTLKILYREHLGTLQDILKWQPNGSYAGPYRLFEFLIATHNEKGQTLAWEKCQHDCAMRGGCCGRACGCYNQPLRELFIPLSNGKRKGVVYGHCTRECLCCNQFHGCYVPDAQLPEIDPALRKAIAG</sequence>
<accession>A0A8E0QRT9</accession>